<accession>A0ABY1S5F6</accession>
<evidence type="ECO:0000313" key="2">
    <source>
        <dbReference type="Proteomes" id="UP000196803"/>
    </source>
</evidence>
<dbReference type="EMBL" id="FXXC01000001">
    <property type="protein sequence ID" value="SMR90898.1"/>
    <property type="molecule type" value="Genomic_DNA"/>
</dbReference>
<dbReference type="Proteomes" id="UP000196803">
    <property type="component" value="Unassembled WGS sequence"/>
</dbReference>
<comment type="caution">
    <text evidence="1">The sequence shown here is derived from an EMBL/GenBank/DDBJ whole genome shotgun (WGS) entry which is preliminary data.</text>
</comment>
<gene>
    <name evidence="1" type="ORF">SAMN05216240_0114</name>
</gene>
<reference evidence="1 2" key="1">
    <citation type="submission" date="2017-05" db="EMBL/GenBank/DDBJ databases">
        <authorList>
            <person name="Varghese N."/>
            <person name="Submissions S."/>
        </authorList>
    </citation>
    <scope>NUCLEOTIDE SEQUENCE [LARGE SCALE GENOMIC DNA]</scope>
    <source>
        <strain evidence="1 2">MACB1020</strain>
    </source>
</reference>
<keyword evidence="2" id="KW-1185">Reference proteome</keyword>
<proteinExistence type="predicted"/>
<protein>
    <submittedName>
        <fullName evidence="1">Uncharacterized protein</fullName>
    </submittedName>
</protein>
<organism evidence="1 2">
    <name type="scientific">Caldicellulosiruptor bescii</name>
    <name type="common">Anaerocellum thermophilum</name>
    <dbReference type="NCBI Taxonomy" id="31899"/>
    <lineage>
        <taxon>Bacteria</taxon>
        <taxon>Bacillati</taxon>
        <taxon>Bacillota</taxon>
        <taxon>Bacillota incertae sedis</taxon>
        <taxon>Caldicellulosiruptorales</taxon>
        <taxon>Caldicellulosiruptoraceae</taxon>
        <taxon>Caldicellulosiruptor</taxon>
    </lineage>
</organism>
<sequence>MVGNQPDIWYATNIEIVDYIKALQNLKFSANGDFVYNPSSIDVWISVDDKIVKAEGGKITKL</sequence>
<name>A0ABY1S5F6_CALBS</name>
<evidence type="ECO:0000313" key="1">
    <source>
        <dbReference type="EMBL" id="SMR90898.1"/>
    </source>
</evidence>